<reference evidence="1" key="2">
    <citation type="submission" date="2020-09" db="EMBL/GenBank/DDBJ databases">
        <authorList>
            <person name="Sun Q."/>
            <person name="Zhou Y."/>
        </authorList>
    </citation>
    <scope>NUCLEOTIDE SEQUENCE</scope>
    <source>
        <strain evidence="1">CGMCC 4.7312</strain>
    </source>
</reference>
<name>A0A917U3L9_9ACTN</name>
<reference evidence="1" key="1">
    <citation type="journal article" date="2014" name="Int. J. Syst. Evol. Microbiol.">
        <title>Complete genome sequence of Corynebacterium casei LMG S-19264T (=DSM 44701T), isolated from a smear-ripened cheese.</title>
        <authorList>
            <consortium name="US DOE Joint Genome Institute (JGI-PGF)"/>
            <person name="Walter F."/>
            <person name="Albersmeier A."/>
            <person name="Kalinowski J."/>
            <person name="Ruckert C."/>
        </authorList>
    </citation>
    <scope>NUCLEOTIDE SEQUENCE</scope>
    <source>
        <strain evidence="1">CGMCC 4.7312</strain>
    </source>
</reference>
<gene>
    <name evidence="1" type="ORF">GCM10011608_42000</name>
</gene>
<organism evidence="1 2">
    <name type="scientific">Micromonospora sonchi</name>
    <dbReference type="NCBI Taxonomy" id="1763543"/>
    <lineage>
        <taxon>Bacteria</taxon>
        <taxon>Bacillati</taxon>
        <taxon>Actinomycetota</taxon>
        <taxon>Actinomycetes</taxon>
        <taxon>Micromonosporales</taxon>
        <taxon>Micromonosporaceae</taxon>
        <taxon>Micromonospora</taxon>
    </lineage>
</organism>
<dbReference type="AlphaFoldDB" id="A0A917U3L9"/>
<dbReference type="Proteomes" id="UP000608890">
    <property type="component" value="Unassembled WGS sequence"/>
</dbReference>
<sequence>MHARIDAGAASAGRDPAAVKRIYNVFGLVTGGPSLDAFQWPASRWVEELTTLVIEGGMDTFIFGPGDDVVRQVELFAAEVAPAVREAVARERR</sequence>
<comment type="caution">
    <text evidence="1">The sequence shown here is derived from an EMBL/GenBank/DDBJ whole genome shotgun (WGS) entry which is preliminary data.</text>
</comment>
<evidence type="ECO:0000313" key="2">
    <source>
        <dbReference type="Proteomes" id="UP000608890"/>
    </source>
</evidence>
<protein>
    <recommendedName>
        <fullName evidence="3">Luciferase-like domain-containing protein</fullName>
    </recommendedName>
</protein>
<keyword evidence="2" id="KW-1185">Reference proteome</keyword>
<dbReference type="SUPFAM" id="SSF51679">
    <property type="entry name" value="Bacterial luciferase-like"/>
    <property type="match status" value="1"/>
</dbReference>
<dbReference type="RefSeq" id="WP_229706249.1">
    <property type="nucleotide sequence ID" value="NZ_BMNB01000021.1"/>
</dbReference>
<evidence type="ECO:0000313" key="1">
    <source>
        <dbReference type="EMBL" id="GGM52694.1"/>
    </source>
</evidence>
<dbReference type="GO" id="GO:0016705">
    <property type="term" value="F:oxidoreductase activity, acting on paired donors, with incorporation or reduction of molecular oxygen"/>
    <property type="evidence" value="ECO:0007669"/>
    <property type="project" value="InterPro"/>
</dbReference>
<accession>A0A917U3L9</accession>
<evidence type="ECO:0008006" key="3">
    <source>
        <dbReference type="Google" id="ProtNLM"/>
    </source>
</evidence>
<dbReference type="Gene3D" id="3.20.20.30">
    <property type="entry name" value="Luciferase-like domain"/>
    <property type="match status" value="1"/>
</dbReference>
<proteinExistence type="predicted"/>
<dbReference type="EMBL" id="BMNB01000021">
    <property type="protein sequence ID" value="GGM52694.1"/>
    <property type="molecule type" value="Genomic_DNA"/>
</dbReference>
<dbReference type="InterPro" id="IPR036661">
    <property type="entry name" value="Luciferase-like_sf"/>
</dbReference>